<dbReference type="InterPro" id="IPR000263">
    <property type="entry name" value="GV_A/BR1_coat"/>
</dbReference>
<reference evidence="1" key="1">
    <citation type="submission" date="2020-08" db="EMBL/GenBank/DDBJ databases">
        <title>Plant Genome Project.</title>
        <authorList>
            <person name="Zhang R.-G."/>
        </authorList>
    </citation>
    <scope>NUCLEOTIDE SEQUENCE</scope>
    <source>
        <strain evidence="1">WSP0</strain>
        <tissue evidence="1">Leaf</tissue>
    </source>
</reference>
<proteinExistence type="predicted"/>
<organism evidence="1 2">
    <name type="scientific">Rhododendron griersonianum</name>
    <dbReference type="NCBI Taxonomy" id="479676"/>
    <lineage>
        <taxon>Eukaryota</taxon>
        <taxon>Viridiplantae</taxon>
        <taxon>Streptophyta</taxon>
        <taxon>Embryophyta</taxon>
        <taxon>Tracheophyta</taxon>
        <taxon>Spermatophyta</taxon>
        <taxon>Magnoliopsida</taxon>
        <taxon>eudicotyledons</taxon>
        <taxon>Gunneridae</taxon>
        <taxon>Pentapetalae</taxon>
        <taxon>asterids</taxon>
        <taxon>Ericales</taxon>
        <taxon>Ericaceae</taxon>
        <taxon>Ericoideae</taxon>
        <taxon>Rhodoreae</taxon>
        <taxon>Rhododendron</taxon>
    </lineage>
</organism>
<dbReference type="Pfam" id="PF00844">
    <property type="entry name" value="Gemini_coat"/>
    <property type="match status" value="1"/>
</dbReference>
<keyword evidence="2" id="KW-1185">Reference proteome</keyword>
<dbReference type="EMBL" id="JACTNZ010000003">
    <property type="protein sequence ID" value="KAG5557520.1"/>
    <property type="molecule type" value="Genomic_DNA"/>
</dbReference>
<sequence length="266" mass="30181">MFRVGQKRSSVIFPSYKGNYKRYKTFGNKRYSGLKNRGVRRLRNYGVSNYGKRNFPSRAIKDEVLRPKDGVVNGSDYSDYFNLPSLGQGVDSRHTNRVKVWSMNLNGRFHIRNIDQTMGEDQNPVVENIEGYVGIFVILDRMPVPTGVPSFSDVFGESPNSDGSRLDQHVRVDQLSRFKVLVRERKYVNENVSGTMFTLKRFLKFNGRNRLVTSFKDMGVNTSGRYGNIRDNAIFMPGNSSGLFLSVVVTELLVLHNLGCLGARAT</sequence>
<dbReference type="AlphaFoldDB" id="A0AAV6KYJ6"/>
<dbReference type="Proteomes" id="UP000823749">
    <property type="component" value="Chromosome 3"/>
</dbReference>
<gene>
    <name evidence="1" type="ORF">RHGRI_007679</name>
</gene>
<name>A0AAV6KYJ6_9ERIC</name>
<evidence type="ECO:0000313" key="2">
    <source>
        <dbReference type="Proteomes" id="UP000823749"/>
    </source>
</evidence>
<comment type="caution">
    <text evidence="1">The sequence shown here is derived from an EMBL/GenBank/DDBJ whole genome shotgun (WGS) entry which is preliminary data.</text>
</comment>
<evidence type="ECO:0008006" key="3">
    <source>
        <dbReference type="Google" id="ProtNLM"/>
    </source>
</evidence>
<evidence type="ECO:0000313" key="1">
    <source>
        <dbReference type="EMBL" id="KAG5557520.1"/>
    </source>
</evidence>
<protein>
    <recommendedName>
        <fullName evidence="3">Ribosomal protein L2</fullName>
    </recommendedName>
</protein>
<dbReference type="Gene3D" id="2.60.120.20">
    <property type="match status" value="1"/>
</dbReference>
<dbReference type="GO" id="GO:0005198">
    <property type="term" value="F:structural molecule activity"/>
    <property type="evidence" value="ECO:0007669"/>
    <property type="project" value="InterPro"/>
</dbReference>
<accession>A0AAV6KYJ6</accession>
<dbReference type="InterPro" id="IPR029053">
    <property type="entry name" value="Viral_coat"/>
</dbReference>